<dbReference type="Proteomes" id="UP000324170">
    <property type="component" value="Unassembled WGS sequence"/>
</dbReference>
<dbReference type="PRINTS" id="PR00482">
    <property type="entry name" value="OMPTIN"/>
</dbReference>
<reference evidence="4 6" key="2">
    <citation type="submission" date="2019-07" db="EMBL/GenBank/DDBJ databases">
        <title>Genomic Encyclopedia of Type Strains, Phase I: the one thousand microbial genomes (KMG-I) project.</title>
        <authorList>
            <person name="Kyrpides N."/>
        </authorList>
    </citation>
    <scope>NUCLEOTIDE SEQUENCE [LARGE SCALE GENOMIC DNA]</scope>
    <source>
        <strain evidence="4 6">DSM 17909</strain>
    </source>
</reference>
<dbReference type="SUPFAM" id="SSF69917">
    <property type="entry name" value="OMPT-like"/>
    <property type="match status" value="1"/>
</dbReference>
<accession>A0A068QSC1</accession>
<dbReference type="InterPro" id="IPR000036">
    <property type="entry name" value="Peptidase_A26_omptin"/>
</dbReference>
<dbReference type="AlphaFoldDB" id="A0A068QSC1"/>
<feature type="active site" evidence="1">
    <location>
        <position position="229"/>
    </location>
</feature>
<dbReference type="InterPro" id="IPR020080">
    <property type="entry name" value="OM_adhesin/peptidase_omptin"/>
</dbReference>
<dbReference type="PIRSF" id="PIRSF001522">
    <property type="entry name" value="Peptidase_A26"/>
    <property type="match status" value="1"/>
</dbReference>
<reference evidence="3 5" key="1">
    <citation type="submission" date="2013-07" db="EMBL/GenBank/DDBJ databases">
        <authorList>
            <person name="Genoscope - CEA"/>
        </authorList>
    </citation>
    <scope>NUCLEOTIDE SEQUENCE [LARGE SCALE GENOMIC DNA]</scope>
    <source>
        <strain evidence="3">FRM16</strain>
        <strain evidence="5">FRM16 / DSM 17909</strain>
    </source>
</reference>
<feature type="chain" id="PRO_5001654365" evidence="2">
    <location>
        <begin position="20"/>
        <end position="313"/>
    </location>
</feature>
<evidence type="ECO:0000256" key="1">
    <source>
        <dbReference type="PIRSR" id="PIRSR001522-1"/>
    </source>
</evidence>
<dbReference type="RefSeq" id="WP_045970549.1">
    <property type="nucleotide sequence ID" value="NZ_CAWMED010000001.1"/>
</dbReference>
<dbReference type="Gene3D" id="2.40.128.90">
    <property type="entry name" value="OMPT-like"/>
    <property type="match status" value="1"/>
</dbReference>
<dbReference type="EC" id="3.4.23.48" evidence="3"/>
<name>A0A068QSC1_9GAMM</name>
<keyword evidence="3" id="KW-0378">Hydrolase</keyword>
<gene>
    <name evidence="3" type="primary">pla</name>
    <name evidence="4" type="ORF">LY16_00972</name>
    <name evidence="3" type="ORF">XDD1_1985</name>
</gene>
<feature type="active site" evidence="1">
    <location>
        <position position="227"/>
    </location>
</feature>
<sequence length="313" mass="36024">MIKNLIVIPLVTLSFGIMAQPASSQYYWGDNSVSFMLGLGWLKGESNEHLYGYSEDPKYKSSQLNWKIGDALIARGKVSWEPLDRLTVNGGGWVKLSSRNSKMDDYDWLDVNQSHWTHWSTSPDTSLNDANEFDLNAAGWLIKQPNYKLGGVLGYQETRFSWTAYSGHYIYDNGANIGEFPSGMAGVGYKQKFSLPYIGLTGQYRYQDFEFNLLLKYSPWVKARSNDEHYMRRLTLPQKSDKVRYYGVSIDAGYYLNQNTKIYTAFTWNKYREGKGKTKLIYYDTGYTNELGDDSIGIENRNYSIDLGLQYHF</sequence>
<evidence type="ECO:0000313" key="4">
    <source>
        <dbReference type="EMBL" id="TYP11615.1"/>
    </source>
</evidence>
<proteinExistence type="predicted"/>
<dbReference type="Pfam" id="PF01278">
    <property type="entry name" value="Omptin"/>
    <property type="match status" value="1"/>
</dbReference>
<evidence type="ECO:0000313" key="6">
    <source>
        <dbReference type="Proteomes" id="UP000324170"/>
    </source>
</evidence>
<protein>
    <submittedName>
        <fullName evidence="3">Coagulase/fibrinolysin</fullName>
        <ecNumber evidence="3">3.4.23.48</ecNumber>
    </submittedName>
    <submittedName>
        <fullName evidence="4">Plasminogen activator</fullName>
    </submittedName>
</protein>
<dbReference type="STRING" id="351671.XDD1_1985"/>
<dbReference type="InterPro" id="IPR053724">
    <property type="entry name" value="OMP_A26_sf"/>
</dbReference>
<evidence type="ECO:0000313" key="3">
    <source>
        <dbReference type="EMBL" id="CDG17684.1"/>
    </source>
</evidence>
<dbReference type="EMBL" id="FO704550">
    <property type="protein sequence ID" value="CDG17684.1"/>
    <property type="molecule type" value="Genomic_DNA"/>
</dbReference>
<evidence type="ECO:0000313" key="5">
    <source>
        <dbReference type="Proteomes" id="UP000032721"/>
    </source>
</evidence>
<dbReference type="HOGENOM" id="CLU_063041_1_0_6"/>
<feature type="active site" evidence="1">
    <location>
        <position position="107"/>
    </location>
</feature>
<keyword evidence="6" id="KW-1185">Reference proteome</keyword>
<dbReference type="GO" id="GO:0004190">
    <property type="term" value="F:aspartic-type endopeptidase activity"/>
    <property type="evidence" value="ECO:0007669"/>
    <property type="project" value="InterPro"/>
</dbReference>
<dbReference type="GO" id="GO:0009279">
    <property type="term" value="C:cell outer membrane"/>
    <property type="evidence" value="ECO:0007669"/>
    <property type="project" value="InterPro"/>
</dbReference>
<dbReference type="Proteomes" id="UP000032721">
    <property type="component" value="Chromosome"/>
</dbReference>
<feature type="signal peptide" evidence="2">
    <location>
        <begin position="1"/>
        <end position="19"/>
    </location>
</feature>
<organism evidence="3 5">
    <name type="scientific">Xenorhabdus doucetiae</name>
    <dbReference type="NCBI Taxonomy" id="351671"/>
    <lineage>
        <taxon>Bacteria</taxon>
        <taxon>Pseudomonadati</taxon>
        <taxon>Pseudomonadota</taxon>
        <taxon>Gammaproteobacteria</taxon>
        <taxon>Enterobacterales</taxon>
        <taxon>Morganellaceae</taxon>
        <taxon>Xenorhabdus</taxon>
    </lineage>
</organism>
<dbReference type="KEGG" id="xdo:XDD1_1985"/>
<dbReference type="OrthoDB" id="2112810at2"/>
<keyword evidence="2" id="KW-0732">Signal</keyword>
<dbReference type="GO" id="GO:0006508">
    <property type="term" value="P:proteolysis"/>
    <property type="evidence" value="ECO:0007669"/>
    <property type="project" value="InterPro"/>
</dbReference>
<evidence type="ECO:0000256" key="2">
    <source>
        <dbReference type="SAM" id="SignalP"/>
    </source>
</evidence>
<feature type="active site" evidence="1">
    <location>
        <position position="105"/>
    </location>
</feature>
<dbReference type="EMBL" id="VNHN01000011">
    <property type="protein sequence ID" value="TYP11615.1"/>
    <property type="molecule type" value="Genomic_DNA"/>
</dbReference>